<keyword evidence="4" id="KW-0808">Transferase</keyword>
<comment type="subcellular location">
    <subcellularLocation>
        <location evidence="1">Membrane</location>
        <topology evidence="1">Multi-pass membrane protein</topology>
    </subcellularLocation>
</comment>
<comment type="similarity">
    <text evidence="3">Belongs to the wax synthase family.</text>
</comment>
<proteinExistence type="inferred from homology"/>
<organism evidence="11 12">
    <name type="scientific">Emydomyces testavorans</name>
    <dbReference type="NCBI Taxonomy" id="2070801"/>
    <lineage>
        <taxon>Eukaryota</taxon>
        <taxon>Fungi</taxon>
        <taxon>Dikarya</taxon>
        <taxon>Ascomycota</taxon>
        <taxon>Pezizomycotina</taxon>
        <taxon>Eurotiomycetes</taxon>
        <taxon>Eurotiomycetidae</taxon>
        <taxon>Onygenales</taxon>
        <taxon>Nannizziopsiaceae</taxon>
        <taxon>Emydomyces</taxon>
    </lineage>
</organism>
<accession>A0AAF0DNE4</accession>
<evidence type="ECO:0000313" key="11">
    <source>
        <dbReference type="EMBL" id="WEW62049.1"/>
    </source>
</evidence>
<dbReference type="EMBL" id="CP120631">
    <property type="protein sequence ID" value="WEW62049.1"/>
    <property type="molecule type" value="Genomic_DNA"/>
</dbReference>
<evidence type="ECO:0000256" key="2">
    <source>
        <dbReference type="ARBA" id="ARBA00005179"/>
    </source>
</evidence>
<dbReference type="GO" id="GO:0016020">
    <property type="term" value="C:membrane"/>
    <property type="evidence" value="ECO:0007669"/>
    <property type="project" value="UniProtKB-SubCell"/>
</dbReference>
<dbReference type="GO" id="GO:0006629">
    <property type="term" value="P:lipid metabolic process"/>
    <property type="evidence" value="ECO:0007669"/>
    <property type="project" value="InterPro"/>
</dbReference>
<feature type="transmembrane region" description="Helical" evidence="9">
    <location>
        <begin position="66"/>
        <end position="84"/>
    </location>
</feature>
<evidence type="ECO:0000256" key="9">
    <source>
        <dbReference type="SAM" id="Phobius"/>
    </source>
</evidence>
<sequence>MELLSLSHTRSLVPISSAFFAFASGWATLTLSPYYAKRVLPFVLAVAFVALHRQNDLSPDPLINELFGRLLFIWMSYMPFLVYIKGYDAQRHTLFGKQHNHTVPPWRNAGGSFKQSPWKKVNGLRQHVCLCVRARGRCALKMLFNGRGINTEWQVHSLPAPRRSTRSAPDTDPKTNSNGLRKIRRRFVVGRAIALLTKYTVWRVWLGHAAHFVRMEEFDYTPEKQRFFRRLLADVPSRYLGITKPDNPYPVSLREIQIRLWVVFSNNLPSIVVLDAFHDALALIFVGAGFDLPDEWPPFFGSVCHACTVRGYWSKFWQLIMHRLLSSYATLILHNVLRIRQRSTFSHFIHGSLAFLMSGIYHSIIDHYTMPGCDKMPIVIFYALQPIALTLEAAAQQLWRRWRWWCLKDIPETKFEYAVTQLQDGVGAHDAV</sequence>
<dbReference type="GO" id="GO:0008374">
    <property type="term" value="F:O-acyltransferase activity"/>
    <property type="evidence" value="ECO:0007669"/>
    <property type="project" value="InterPro"/>
</dbReference>
<evidence type="ECO:0000256" key="7">
    <source>
        <dbReference type="ARBA" id="ARBA00023136"/>
    </source>
</evidence>
<dbReference type="Proteomes" id="UP001219355">
    <property type="component" value="Chromosome 5"/>
</dbReference>
<evidence type="ECO:0000256" key="5">
    <source>
        <dbReference type="ARBA" id="ARBA00022692"/>
    </source>
</evidence>
<gene>
    <name evidence="11" type="ORF">PRK78_007549</name>
</gene>
<dbReference type="InterPro" id="IPR044851">
    <property type="entry name" value="Wax_synthase"/>
</dbReference>
<protein>
    <recommendedName>
        <fullName evidence="10">Wax synthase domain-containing protein</fullName>
    </recommendedName>
</protein>
<dbReference type="PANTHER" id="PTHR31595:SF57">
    <property type="entry name" value="OS04G0481900 PROTEIN"/>
    <property type="match status" value="1"/>
</dbReference>
<keyword evidence="5 9" id="KW-0812">Transmembrane</keyword>
<evidence type="ECO:0000259" key="10">
    <source>
        <dbReference type="Pfam" id="PF13813"/>
    </source>
</evidence>
<dbReference type="AlphaFoldDB" id="A0AAF0DNE4"/>
<evidence type="ECO:0000313" key="12">
    <source>
        <dbReference type="Proteomes" id="UP001219355"/>
    </source>
</evidence>
<keyword evidence="6 9" id="KW-1133">Transmembrane helix</keyword>
<evidence type="ECO:0000256" key="1">
    <source>
        <dbReference type="ARBA" id="ARBA00004141"/>
    </source>
</evidence>
<reference evidence="11" key="1">
    <citation type="submission" date="2023-03" db="EMBL/GenBank/DDBJ databases">
        <title>Emydomyces testavorans Genome Sequence.</title>
        <authorList>
            <person name="Hoyer L."/>
        </authorList>
    </citation>
    <scope>NUCLEOTIDE SEQUENCE</scope>
    <source>
        <strain evidence="11">16-2883</strain>
    </source>
</reference>
<dbReference type="Pfam" id="PF13813">
    <property type="entry name" value="MBOAT_2"/>
    <property type="match status" value="1"/>
</dbReference>
<feature type="domain" description="Wax synthase" evidence="10">
    <location>
        <begin position="296"/>
        <end position="381"/>
    </location>
</feature>
<keyword evidence="7 9" id="KW-0472">Membrane</keyword>
<dbReference type="InterPro" id="IPR032805">
    <property type="entry name" value="Wax_synthase_dom"/>
</dbReference>
<evidence type="ECO:0000256" key="3">
    <source>
        <dbReference type="ARBA" id="ARBA00007282"/>
    </source>
</evidence>
<keyword evidence="12" id="KW-1185">Reference proteome</keyword>
<evidence type="ECO:0000256" key="8">
    <source>
        <dbReference type="SAM" id="MobiDB-lite"/>
    </source>
</evidence>
<feature type="region of interest" description="Disordered" evidence="8">
    <location>
        <begin position="159"/>
        <end position="178"/>
    </location>
</feature>
<comment type="pathway">
    <text evidence="2">Secondary metabolite biosynthesis.</text>
</comment>
<feature type="transmembrane region" description="Helical" evidence="9">
    <location>
        <begin position="12"/>
        <end position="31"/>
    </location>
</feature>
<name>A0AAF0DNE4_9EURO</name>
<evidence type="ECO:0000256" key="4">
    <source>
        <dbReference type="ARBA" id="ARBA00022679"/>
    </source>
</evidence>
<dbReference type="PANTHER" id="PTHR31595">
    <property type="entry name" value="LONG-CHAIN-ALCOHOL O-FATTY-ACYLTRANSFERASE 3-RELATED"/>
    <property type="match status" value="1"/>
</dbReference>
<evidence type="ECO:0000256" key="6">
    <source>
        <dbReference type="ARBA" id="ARBA00022989"/>
    </source>
</evidence>